<keyword evidence="2" id="KW-1185">Reference proteome</keyword>
<protein>
    <submittedName>
        <fullName evidence="1">Uncharacterized protein</fullName>
    </submittedName>
</protein>
<dbReference type="EMBL" id="OZ004255">
    <property type="protein sequence ID" value="CAK7900991.1"/>
    <property type="molecule type" value="Genomic_DNA"/>
</dbReference>
<sequence length="95" mass="11308">MCSCIWEGTRGFQLMSQPKYPCRKNIHSKGVLEYGVTCVQKVCHLPPSLWYKYLNKTTNECYYRSHLYMLIHYTFDSTSTNFPRLNYAEIAYFNN</sequence>
<organism evidence="1 2">
    <name type="scientific">[Candida] anglica</name>
    <dbReference type="NCBI Taxonomy" id="148631"/>
    <lineage>
        <taxon>Eukaryota</taxon>
        <taxon>Fungi</taxon>
        <taxon>Dikarya</taxon>
        <taxon>Ascomycota</taxon>
        <taxon>Saccharomycotina</taxon>
        <taxon>Pichiomycetes</taxon>
        <taxon>Debaryomycetaceae</taxon>
        <taxon>Kurtzmaniella</taxon>
    </lineage>
</organism>
<dbReference type="Proteomes" id="UP001497600">
    <property type="component" value="Chromosome C"/>
</dbReference>
<accession>A0ABP0E9I7</accession>
<reference evidence="1 2" key="1">
    <citation type="submission" date="2024-01" db="EMBL/GenBank/DDBJ databases">
        <authorList>
            <consortium name="Genoscope - CEA"/>
            <person name="William W."/>
        </authorList>
    </citation>
    <scope>NUCLEOTIDE SEQUENCE [LARGE SCALE GENOMIC DNA]</scope>
    <source>
        <strain evidence="1 2">29B2s-10</strain>
    </source>
</reference>
<name>A0ABP0E9I7_9ASCO</name>
<evidence type="ECO:0000313" key="1">
    <source>
        <dbReference type="EMBL" id="CAK7900991.1"/>
    </source>
</evidence>
<gene>
    <name evidence="1" type="ORF">CAAN4_C09934</name>
</gene>
<evidence type="ECO:0000313" key="2">
    <source>
        <dbReference type="Proteomes" id="UP001497600"/>
    </source>
</evidence>
<proteinExistence type="predicted"/>